<keyword evidence="1" id="KW-1133">Transmembrane helix</keyword>
<dbReference type="Proteomes" id="UP000512286">
    <property type="component" value="Chromosome"/>
</dbReference>
<evidence type="ECO:0000313" key="2">
    <source>
        <dbReference type="EMBL" id="QLY82243.1"/>
    </source>
</evidence>
<organism evidence="2 3">
    <name type="scientific">Clostridium intestinale</name>
    <dbReference type="NCBI Taxonomy" id="36845"/>
    <lineage>
        <taxon>Bacteria</taxon>
        <taxon>Bacillati</taxon>
        <taxon>Bacillota</taxon>
        <taxon>Clostridia</taxon>
        <taxon>Eubacteriales</taxon>
        <taxon>Clostridiaceae</taxon>
        <taxon>Clostridium</taxon>
    </lineage>
</organism>
<protein>
    <submittedName>
        <fullName evidence="2">Uncharacterized protein</fullName>
    </submittedName>
</protein>
<name>A0A7D6ZTM9_9CLOT</name>
<feature type="transmembrane region" description="Helical" evidence="1">
    <location>
        <begin position="37"/>
        <end position="56"/>
    </location>
</feature>
<accession>A0A7D6ZTM9</accession>
<dbReference type="AlphaFoldDB" id="A0A7D6ZTM9"/>
<evidence type="ECO:0000313" key="3">
    <source>
        <dbReference type="Proteomes" id="UP000512286"/>
    </source>
</evidence>
<sequence length="58" mass="6341">MIKIIACIVFGLGILDTLVCITRSVAGKKTSDRTVNLLIGVPLGLIKTYLAWYVIFNT</sequence>
<keyword evidence="1" id="KW-0472">Membrane</keyword>
<gene>
    <name evidence="2" type="ORF">HZF06_11835</name>
</gene>
<keyword evidence="1" id="KW-0812">Transmembrane</keyword>
<dbReference type="RefSeq" id="WP_181603635.1">
    <property type="nucleotide sequence ID" value="NZ_CP059378.1"/>
</dbReference>
<dbReference type="KEGG" id="cint:HZF06_11835"/>
<evidence type="ECO:0000256" key="1">
    <source>
        <dbReference type="SAM" id="Phobius"/>
    </source>
</evidence>
<reference evidence="2 3" key="1">
    <citation type="submission" date="2020-07" db="EMBL/GenBank/DDBJ databases">
        <title>Electron transfer.</title>
        <authorList>
            <person name="Huang L."/>
            <person name="Liu X."/>
            <person name="Zhou S."/>
        </authorList>
    </citation>
    <scope>NUCLEOTIDE SEQUENCE [LARGE SCALE GENOMIC DNA]</scope>
    <source>
        <strain evidence="2 3">Lx1</strain>
    </source>
</reference>
<proteinExistence type="predicted"/>
<dbReference type="EMBL" id="CP059378">
    <property type="protein sequence ID" value="QLY82243.1"/>
    <property type="molecule type" value="Genomic_DNA"/>
</dbReference>